<keyword evidence="1" id="KW-0732">Signal</keyword>
<gene>
    <name evidence="2" type="ORF">KPC_2834</name>
</gene>
<sequence length="222" mass="25690">MKNMFFIPLILMIYTTTTHAIDESLMQIPDNLKLEKIAIIKNKNGEKVKISQFFLNMGNNQLLYIRDSSSPEALKHIEEICKSKNQKSDINYGAKIINGNEKYLISCTSKNILKQYENPNKKPIEETHQGYKDQIIYNQYGEKFITRTSELNLASGRKITIQQKFQEISPTQLLYIPFTTSPEVEEFYKEYCPLVTDYSLAEKGIRVMHKNAISTLQCINSN</sequence>
<proteinExistence type="predicted"/>
<dbReference type="AlphaFoldDB" id="A0A2U3N1U0"/>
<protein>
    <submittedName>
        <fullName evidence="2">Uncharacterized protein</fullName>
    </submittedName>
</protein>
<evidence type="ECO:0000313" key="2">
    <source>
        <dbReference type="EMBL" id="SPL71656.1"/>
    </source>
</evidence>
<dbReference type="EMBL" id="OOGT01000158">
    <property type="protein sequence ID" value="SPL71656.1"/>
    <property type="molecule type" value="Genomic_DNA"/>
</dbReference>
<feature type="chain" id="PRO_5015737931" evidence="1">
    <location>
        <begin position="21"/>
        <end position="222"/>
    </location>
</feature>
<accession>A0A2U3N1U0</accession>
<dbReference type="Proteomes" id="UP000245974">
    <property type="component" value="Unassembled WGS sequence"/>
</dbReference>
<evidence type="ECO:0000256" key="1">
    <source>
        <dbReference type="SAM" id="SignalP"/>
    </source>
</evidence>
<reference evidence="3" key="1">
    <citation type="submission" date="2018-03" db="EMBL/GenBank/DDBJ databases">
        <authorList>
            <person name="Blom J."/>
        </authorList>
    </citation>
    <scope>NUCLEOTIDE SEQUENCE [LARGE SCALE GENOMIC DNA]</scope>
    <source>
        <strain evidence="3">KPC-SM-21</strain>
    </source>
</reference>
<dbReference type="InParanoid" id="A0A2U3N1U0"/>
<name>A0A2U3N1U0_9GAMM</name>
<organism evidence="2 3">
    <name type="scientific">Acinetobacter stercoris</name>
    <dbReference type="NCBI Taxonomy" id="2126983"/>
    <lineage>
        <taxon>Bacteria</taxon>
        <taxon>Pseudomonadati</taxon>
        <taxon>Pseudomonadota</taxon>
        <taxon>Gammaproteobacteria</taxon>
        <taxon>Moraxellales</taxon>
        <taxon>Moraxellaceae</taxon>
        <taxon>Acinetobacter</taxon>
    </lineage>
</organism>
<keyword evidence="3" id="KW-1185">Reference proteome</keyword>
<evidence type="ECO:0000313" key="3">
    <source>
        <dbReference type="Proteomes" id="UP000245974"/>
    </source>
</evidence>
<feature type="signal peptide" evidence="1">
    <location>
        <begin position="1"/>
        <end position="20"/>
    </location>
</feature>
<dbReference type="RefSeq" id="WP_121975074.1">
    <property type="nucleotide sequence ID" value="NZ_OOGT01000158.1"/>
</dbReference>